<evidence type="ECO:0000313" key="2">
    <source>
        <dbReference type="EMBL" id="RSK32625.1"/>
    </source>
</evidence>
<organism evidence="3 4">
    <name type="scientific">Bhargavaea beijingensis</name>
    <dbReference type="NCBI Taxonomy" id="426756"/>
    <lineage>
        <taxon>Bacteria</taxon>
        <taxon>Bacillati</taxon>
        <taxon>Bacillota</taxon>
        <taxon>Bacilli</taxon>
        <taxon>Bacillales</taxon>
        <taxon>Caryophanaceae</taxon>
        <taxon>Bhargavaea</taxon>
    </lineage>
</organism>
<dbReference type="AlphaFoldDB" id="A0A1G7B840"/>
<evidence type="ECO:0000313" key="4">
    <source>
        <dbReference type="Proteomes" id="UP000198823"/>
    </source>
</evidence>
<feature type="domain" description="FAS1-like dehydratase" evidence="1">
    <location>
        <begin position="6"/>
        <end position="133"/>
    </location>
</feature>
<evidence type="ECO:0000259" key="1">
    <source>
        <dbReference type="Pfam" id="PF13452"/>
    </source>
</evidence>
<sequence>MDIDRSMIGLSSKPYTAVAEQEKARRFAEAIGDPNPLYEDESYAGQTVYGETTVPPTFLIALGNNAELPIRLDVRRMLHGEQAFIYHRPVRFGEKLVCTMSVADIYEKEGKSGAMQFLVLDTEMTDENGQLVAVSKNTIVYRPAKKPEKGGERN</sequence>
<evidence type="ECO:0000313" key="5">
    <source>
        <dbReference type="Proteomes" id="UP000272481"/>
    </source>
</evidence>
<dbReference type="Proteomes" id="UP000198823">
    <property type="component" value="Unassembled WGS sequence"/>
</dbReference>
<reference evidence="2 5" key="2">
    <citation type="submission" date="2018-12" db="EMBL/GenBank/DDBJ databases">
        <title>Comparitive functional genomics of dry heat resistant strains isolated from the viking spacecraft.</title>
        <authorList>
            <person name="Seuylemezian A."/>
            <person name="Vaishampayan P."/>
        </authorList>
    </citation>
    <scope>NUCLEOTIDE SEQUENCE [LARGE SCALE GENOMIC DNA]</scope>
    <source>
        <strain evidence="2 5">M6-11</strain>
    </source>
</reference>
<keyword evidence="5" id="KW-1185">Reference proteome</keyword>
<name>A0A1G7B840_9BACL</name>
<dbReference type="RefSeq" id="WP_092095649.1">
    <property type="nucleotide sequence ID" value="NZ_FNAR01000005.1"/>
</dbReference>
<dbReference type="InterPro" id="IPR039569">
    <property type="entry name" value="FAS1-like_DH_region"/>
</dbReference>
<dbReference type="EMBL" id="FNAR01000005">
    <property type="protein sequence ID" value="SDE23017.1"/>
    <property type="molecule type" value="Genomic_DNA"/>
</dbReference>
<dbReference type="Proteomes" id="UP000272481">
    <property type="component" value="Unassembled WGS sequence"/>
</dbReference>
<dbReference type="InterPro" id="IPR016709">
    <property type="entry name" value="HadA-like"/>
</dbReference>
<reference evidence="3 4" key="1">
    <citation type="submission" date="2016-10" db="EMBL/GenBank/DDBJ databases">
        <authorList>
            <person name="de Groot N.N."/>
        </authorList>
    </citation>
    <scope>NUCLEOTIDE SEQUENCE [LARGE SCALE GENOMIC DNA]</scope>
    <source>
        <strain evidence="3 4">CGMCC 1.6762</strain>
    </source>
</reference>
<proteinExistence type="predicted"/>
<dbReference type="OrthoDB" id="160199at2"/>
<dbReference type="STRING" id="426756.SAMN04488126_10594"/>
<evidence type="ECO:0000313" key="3">
    <source>
        <dbReference type="EMBL" id="SDE23017.1"/>
    </source>
</evidence>
<dbReference type="PIRSF" id="PIRSF018072">
    <property type="entry name" value="UCP018072"/>
    <property type="match status" value="1"/>
</dbReference>
<dbReference type="SUPFAM" id="SSF54637">
    <property type="entry name" value="Thioesterase/thiol ester dehydrase-isomerase"/>
    <property type="match status" value="1"/>
</dbReference>
<dbReference type="CDD" id="cd03441">
    <property type="entry name" value="R_hydratase_like"/>
    <property type="match status" value="1"/>
</dbReference>
<dbReference type="InterPro" id="IPR029069">
    <property type="entry name" value="HotDog_dom_sf"/>
</dbReference>
<protein>
    <submittedName>
        <fullName evidence="2">MaoC family dehydratase</fullName>
    </submittedName>
    <submittedName>
        <fullName evidence="3">N-terminal half of MaoC dehydratase</fullName>
    </submittedName>
</protein>
<dbReference type="Gene3D" id="3.10.129.10">
    <property type="entry name" value="Hotdog Thioesterase"/>
    <property type="match status" value="1"/>
</dbReference>
<accession>A0A1G7B840</accession>
<dbReference type="Pfam" id="PF13452">
    <property type="entry name" value="FAS1_DH_region"/>
    <property type="match status" value="1"/>
</dbReference>
<dbReference type="EMBL" id="RWGW01000010">
    <property type="protein sequence ID" value="RSK32625.1"/>
    <property type="molecule type" value="Genomic_DNA"/>
</dbReference>
<gene>
    <name evidence="2" type="ORF">EJA12_07300</name>
    <name evidence="3" type="ORF">SAMN04488126_10594</name>
</gene>